<gene>
    <name evidence="7" type="ORF">AMAG_15707</name>
</gene>
<keyword evidence="5 6" id="KW-0413">Isomerase</keyword>
<evidence type="ECO:0000256" key="4">
    <source>
        <dbReference type="ARBA" id="ARBA00023110"/>
    </source>
</evidence>
<dbReference type="AlphaFoldDB" id="A0A0L0TAD3"/>
<dbReference type="InterPro" id="IPR037218">
    <property type="entry name" value="PTPA_sf"/>
</dbReference>
<dbReference type="VEuPathDB" id="FungiDB:AMAG_15707"/>
<dbReference type="GO" id="GO:0005737">
    <property type="term" value="C:cytoplasm"/>
    <property type="evidence" value="ECO:0007669"/>
    <property type="project" value="UniProtKB-SubCell"/>
</dbReference>
<dbReference type="CDD" id="cd04087">
    <property type="entry name" value="PTPA"/>
    <property type="match status" value="1"/>
</dbReference>
<dbReference type="STRING" id="578462.A0A0L0TAD3"/>
<dbReference type="OrthoDB" id="16120at2759"/>
<dbReference type="InterPro" id="IPR043170">
    <property type="entry name" value="PTPA_C_lid"/>
</dbReference>
<dbReference type="PANTHER" id="PTHR10012:SF5">
    <property type="entry name" value="SERINE_THREONINE-PROTEIN PHOSPHATASE 2A ACTIVATOR 2"/>
    <property type="match status" value="1"/>
</dbReference>
<comment type="function">
    <text evidence="6">PPIases accelerate the folding of proteins. It catalyzes the cis-trans isomerization of proline imidic peptide bonds in oligopeptides.</text>
</comment>
<evidence type="ECO:0000313" key="7">
    <source>
        <dbReference type="EMBL" id="KNE71484.1"/>
    </source>
</evidence>
<comment type="subcellular location">
    <subcellularLocation>
        <location evidence="2 6">Cytoplasm</location>
    </subcellularLocation>
</comment>
<dbReference type="GO" id="GO:0000159">
    <property type="term" value="C:protein phosphatase type 2A complex"/>
    <property type="evidence" value="ECO:0007669"/>
    <property type="project" value="TreeGrafter"/>
</dbReference>
<dbReference type="EMBL" id="GG745372">
    <property type="protein sequence ID" value="KNE71484.1"/>
    <property type="molecule type" value="Genomic_DNA"/>
</dbReference>
<dbReference type="Pfam" id="PF03095">
    <property type="entry name" value="PTPA"/>
    <property type="match status" value="1"/>
</dbReference>
<name>A0A0L0TAD3_ALLM3</name>
<evidence type="ECO:0000256" key="1">
    <source>
        <dbReference type="ARBA" id="ARBA00000971"/>
    </source>
</evidence>
<sequence length="370" mass="41511">MMQTETRAAAAPAPAPVPAPVAIDMKVSLGAATAPTPASAASLPPVTCPFRTPERRIITKEDMDQFIASPIRAALVDFIFSCSDACRGLKISHPVATSPVVTAVTSVLDELEKIADATPPEENPKTRFGNPSFRFFYDRVQKALPTLLEPVVRPREAIVEVAKYLEKSFGDRKRIDYGTGHEANFMAFLLTLYRLNLLTDADKPAIVLRLFVRYLSLMRKVQFLYWLEPAGSHGVWGLDDYHSLPFLFGASQLVDHKYLRPKAIHDMDIVDMFAKEYLYLGCIQFINRVKTTASLRWHSPMLDDISGVKTWAKIESGMRKLYVVEVLGKLPIMQHFMFGAILPFENVSGRAVKDEDLEADDGHLHYFFTM</sequence>
<dbReference type="GO" id="GO:0005634">
    <property type="term" value="C:nucleus"/>
    <property type="evidence" value="ECO:0007669"/>
    <property type="project" value="TreeGrafter"/>
</dbReference>
<dbReference type="eggNOG" id="KOG2867">
    <property type="taxonomic scope" value="Eukaryota"/>
</dbReference>
<comment type="similarity">
    <text evidence="6">Belongs to the PTPA-type PPIase family.</text>
</comment>
<keyword evidence="3 6" id="KW-0963">Cytoplasm</keyword>
<dbReference type="SUPFAM" id="SSF140984">
    <property type="entry name" value="PTPA-like"/>
    <property type="match status" value="1"/>
</dbReference>
<dbReference type="GO" id="GO:0007052">
    <property type="term" value="P:mitotic spindle organization"/>
    <property type="evidence" value="ECO:0007669"/>
    <property type="project" value="TreeGrafter"/>
</dbReference>
<accession>A0A0L0TAD3</accession>
<evidence type="ECO:0000256" key="3">
    <source>
        <dbReference type="ARBA" id="ARBA00022490"/>
    </source>
</evidence>
<dbReference type="PANTHER" id="PTHR10012">
    <property type="entry name" value="SERINE/THREONINE-PROTEIN PHOSPHATASE 2A REGULATORY SUBUNIT B"/>
    <property type="match status" value="1"/>
</dbReference>
<organism evidence="7 8">
    <name type="scientific">Allomyces macrogynus (strain ATCC 38327)</name>
    <name type="common">Allomyces javanicus var. macrogynus</name>
    <dbReference type="NCBI Taxonomy" id="578462"/>
    <lineage>
        <taxon>Eukaryota</taxon>
        <taxon>Fungi</taxon>
        <taxon>Fungi incertae sedis</taxon>
        <taxon>Blastocladiomycota</taxon>
        <taxon>Blastocladiomycetes</taxon>
        <taxon>Blastocladiales</taxon>
        <taxon>Blastocladiaceae</taxon>
        <taxon>Allomyces</taxon>
    </lineage>
</organism>
<dbReference type="PIRSF" id="PIRSF016325">
    <property type="entry name" value="Phstyr_phstse_ac"/>
    <property type="match status" value="1"/>
</dbReference>
<evidence type="ECO:0000313" key="8">
    <source>
        <dbReference type="Proteomes" id="UP000054350"/>
    </source>
</evidence>
<evidence type="ECO:0000256" key="6">
    <source>
        <dbReference type="RuleBase" id="RU361210"/>
    </source>
</evidence>
<dbReference type="InterPro" id="IPR004327">
    <property type="entry name" value="Phstyr_phstse_ac"/>
</dbReference>
<dbReference type="EC" id="5.2.1.8" evidence="6"/>
<dbReference type="OMA" id="YLWGAAQ"/>
<protein>
    <recommendedName>
        <fullName evidence="6">Serine/threonine-protein phosphatase 2A activator</fullName>
        <ecNumber evidence="6">5.2.1.8</ecNumber>
    </recommendedName>
    <alternativeName>
        <fullName evidence="6">Phosphotyrosyl phosphatase activator</fullName>
    </alternativeName>
</protein>
<comment type="catalytic activity">
    <reaction evidence="1 6">
        <text>[protein]-peptidylproline (omega=180) = [protein]-peptidylproline (omega=0)</text>
        <dbReference type="Rhea" id="RHEA:16237"/>
        <dbReference type="Rhea" id="RHEA-COMP:10747"/>
        <dbReference type="Rhea" id="RHEA-COMP:10748"/>
        <dbReference type="ChEBI" id="CHEBI:83833"/>
        <dbReference type="ChEBI" id="CHEBI:83834"/>
        <dbReference type="EC" id="5.2.1.8"/>
    </reaction>
</comment>
<proteinExistence type="inferred from homology"/>
<dbReference type="GO" id="GO:0008160">
    <property type="term" value="F:protein tyrosine phosphatase activator activity"/>
    <property type="evidence" value="ECO:0007669"/>
    <property type="project" value="TreeGrafter"/>
</dbReference>
<keyword evidence="4 6" id="KW-0697">Rotamase</keyword>
<evidence type="ECO:0000256" key="5">
    <source>
        <dbReference type="ARBA" id="ARBA00023235"/>
    </source>
</evidence>
<dbReference type="FunFam" id="1.20.120.1150:FF:000002">
    <property type="entry name" value="Serine/threonine-protein phosphatase 2A activator"/>
    <property type="match status" value="1"/>
</dbReference>
<dbReference type="Proteomes" id="UP000054350">
    <property type="component" value="Unassembled WGS sequence"/>
</dbReference>
<evidence type="ECO:0000256" key="2">
    <source>
        <dbReference type="ARBA" id="ARBA00004496"/>
    </source>
</evidence>
<reference evidence="7 8" key="1">
    <citation type="submission" date="2009-11" db="EMBL/GenBank/DDBJ databases">
        <title>Annotation of Allomyces macrogynus ATCC 38327.</title>
        <authorList>
            <consortium name="The Broad Institute Genome Sequencing Platform"/>
            <person name="Russ C."/>
            <person name="Cuomo C."/>
            <person name="Burger G."/>
            <person name="Gray M.W."/>
            <person name="Holland P.W.H."/>
            <person name="King N."/>
            <person name="Lang F.B.F."/>
            <person name="Roger A.J."/>
            <person name="Ruiz-Trillo I."/>
            <person name="Young S.K."/>
            <person name="Zeng Q."/>
            <person name="Gargeya S."/>
            <person name="Fitzgerald M."/>
            <person name="Haas B."/>
            <person name="Abouelleil A."/>
            <person name="Alvarado L."/>
            <person name="Arachchi H.M."/>
            <person name="Berlin A."/>
            <person name="Chapman S.B."/>
            <person name="Gearin G."/>
            <person name="Goldberg J."/>
            <person name="Griggs A."/>
            <person name="Gujja S."/>
            <person name="Hansen M."/>
            <person name="Heiman D."/>
            <person name="Howarth C."/>
            <person name="Larimer J."/>
            <person name="Lui A."/>
            <person name="MacDonald P.J.P."/>
            <person name="McCowen C."/>
            <person name="Montmayeur A."/>
            <person name="Murphy C."/>
            <person name="Neiman D."/>
            <person name="Pearson M."/>
            <person name="Priest M."/>
            <person name="Roberts A."/>
            <person name="Saif S."/>
            <person name="Shea T."/>
            <person name="Sisk P."/>
            <person name="Stolte C."/>
            <person name="Sykes S."/>
            <person name="Wortman J."/>
            <person name="Nusbaum C."/>
            <person name="Birren B."/>
        </authorList>
    </citation>
    <scope>NUCLEOTIDE SEQUENCE [LARGE SCALE GENOMIC DNA]</scope>
    <source>
        <strain evidence="7 8">ATCC 38327</strain>
    </source>
</reference>
<keyword evidence="8" id="KW-1185">Reference proteome</keyword>
<dbReference type="GO" id="GO:0003755">
    <property type="term" value="F:peptidyl-prolyl cis-trans isomerase activity"/>
    <property type="evidence" value="ECO:0007669"/>
    <property type="project" value="UniProtKB-KW"/>
</dbReference>
<reference evidence="8" key="2">
    <citation type="submission" date="2009-11" db="EMBL/GenBank/DDBJ databases">
        <title>The Genome Sequence of Allomyces macrogynus strain ATCC 38327.</title>
        <authorList>
            <consortium name="The Broad Institute Genome Sequencing Platform"/>
            <person name="Russ C."/>
            <person name="Cuomo C."/>
            <person name="Shea T."/>
            <person name="Young S.K."/>
            <person name="Zeng Q."/>
            <person name="Koehrsen M."/>
            <person name="Haas B."/>
            <person name="Borodovsky M."/>
            <person name="Guigo R."/>
            <person name="Alvarado L."/>
            <person name="Berlin A."/>
            <person name="Borenstein D."/>
            <person name="Chen Z."/>
            <person name="Engels R."/>
            <person name="Freedman E."/>
            <person name="Gellesch M."/>
            <person name="Goldberg J."/>
            <person name="Griggs A."/>
            <person name="Gujja S."/>
            <person name="Heiman D."/>
            <person name="Hepburn T."/>
            <person name="Howarth C."/>
            <person name="Jen D."/>
            <person name="Larson L."/>
            <person name="Lewis B."/>
            <person name="Mehta T."/>
            <person name="Park D."/>
            <person name="Pearson M."/>
            <person name="Roberts A."/>
            <person name="Saif S."/>
            <person name="Shenoy N."/>
            <person name="Sisk P."/>
            <person name="Stolte C."/>
            <person name="Sykes S."/>
            <person name="Walk T."/>
            <person name="White J."/>
            <person name="Yandava C."/>
            <person name="Burger G."/>
            <person name="Gray M.W."/>
            <person name="Holland P.W.H."/>
            <person name="King N."/>
            <person name="Lang F.B.F."/>
            <person name="Roger A.J."/>
            <person name="Ruiz-Trillo I."/>
            <person name="Lander E."/>
            <person name="Nusbaum C."/>
        </authorList>
    </citation>
    <scope>NUCLEOTIDE SEQUENCE [LARGE SCALE GENOMIC DNA]</scope>
    <source>
        <strain evidence="8">ATCC 38327</strain>
    </source>
</reference>
<dbReference type="Gene3D" id="1.20.120.1150">
    <property type="match status" value="1"/>
</dbReference>